<comment type="similarity">
    <text evidence="1 2">Belongs to the metallophosphoesterase superfamily. YfcE family.</text>
</comment>
<dbReference type="InterPro" id="IPR029052">
    <property type="entry name" value="Metallo-depent_PP-like"/>
</dbReference>
<proteinExistence type="inferred from homology"/>
<evidence type="ECO:0000259" key="3">
    <source>
        <dbReference type="Pfam" id="PF12850"/>
    </source>
</evidence>
<gene>
    <name evidence="4" type="ORF">AVLFYP127_00973</name>
</gene>
<sequence length="160" mass="18601">MRILVTSDTHGDYHSILNFIKKNHVDFMIHAGDYTSDAYNISKITGINYITVKGNNDYGDYKNPFEQIIPLGDNNILLVHGHKEGVYFSKEKLLQKALDYDCNIVIFGHTHTYFFEYLKDFNLYLLNPGSPTLPRDNKAGFVILEYDKKIKFDRIDLKKE</sequence>
<dbReference type="InterPro" id="IPR024654">
    <property type="entry name" value="Calcineurin-like_PHP_lpxH"/>
</dbReference>
<organism evidence="4">
    <name type="scientific">Anaerococcus vaginalis</name>
    <dbReference type="NCBI Taxonomy" id="33037"/>
    <lineage>
        <taxon>Bacteria</taxon>
        <taxon>Bacillati</taxon>
        <taxon>Bacillota</taxon>
        <taxon>Tissierellia</taxon>
        <taxon>Tissierellales</taxon>
        <taxon>Peptoniphilaceae</taxon>
        <taxon>Anaerococcus</taxon>
    </lineage>
</organism>
<dbReference type="SUPFAM" id="SSF56300">
    <property type="entry name" value="Metallo-dependent phosphatases"/>
    <property type="match status" value="1"/>
</dbReference>
<dbReference type="EC" id="3.1.4.-" evidence="2"/>
<keyword evidence="2" id="KW-0479">Metal-binding</keyword>
<dbReference type="Gene3D" id="3.60.21.10">
    <property type="match status" value="1"/>
</dbReference>
<dbReference type="AlphaFoldDB" id="A0A6N2U9G5"/>
<feature type="domain" description="Calcineurin-like phosphoesterase" evidence="3">
    <location>
        <begin position="1"/>
        <end position="148"/>
    </location>
</feature>
<protein>
    <recommendedName>
        <fullName evidence="2">Phosphoesterase</fullName>
        <ecNumber evidence="2">3.1.4.-</ecNumber>
    </recommendedName>
</protein>
<evidence type="ECO:0000313" key="4">
    <source>
        <dbReference type="EMBL" id="VYT13482.1"/>
    </source>
</evidence>
<dbReference type="RefSeq" id="WP_070605440.1">
    <property type="nucleotide sequence ID" value="NZ_CACRSW010000029.1"/>
</dbReference>
<evidence type="ECO:0000256" key="2">
    <source>
        <dbReference type="RuleBase" id="RU362039"/>
    </source>
</evidence>
<dbReference type="NCBIfam" id="TIGR00040">
    <property type="entry name" value="yfcE"/>
    <property type="match status" value="1"/>
</dbReference>
<evidence type="ECO:0000256" key="1">
    <source>
        <dbReference type="ARBA" id="ARBA00008950"/>
    </source>
</evidence>
<dbReference type="EMBL" id="CACRSW010000029">
    <property type="protein sequence ID" value="VYT13482.1"/>
    <property type="molecule type" value="Genomic_DNA"/>
</dbReference>
<dbReference type="GO" id="GO:0016787">
    <property type="term" value="F:hydrolase activity"/>
    <property type="evidence" value="ECO:0007669"/>
    <property type="project" value="UniProtKB-UniRule"/>
</dbReference>
<accession>A0A6N2U9G5</accession>
<dbReference type="InterPro" id="IPR000979">
    <property type="entry name" value="Phosphodiesterase_MJ0936/Vps29"/>
</dbReference>
<dbReference type="PANTHER" id="PTHR11124">
    <property type="entry name" value="VACUOLAR SORTING PROTEIN VPS29"/>
    <property type="match status" value="1"/>
</dbReference>
<comment type="cofactor">
    <cofactor evidence="2">
        <name>a divalent metal cation</name>
        <dbReference type="ChEBI" id="CHEBI:60240"/>
    </cofactor>
</comment>
<name>A0A6N2U9G5_9FIRM</name>
<reference evidence="4" key="1">
    <citation type="submission" date="2019-11" db="EMBL/GenBank/DDBJ databases">
        <authorList>
            <person name="Feng L."/>
        </authorList>
    </citation>
    <scope>NUCLEOTIDE SEQUENCE</scope>
    <source>
        <strain evidence="4">AvaginalisLFYP127</strain>
    </source>
</reference>
<dbReference type="Pfam" id="PF12850">
    <property type="entry name" value="Metallophos_2"/>
    <property type="match status" value="1"/>
</dbReference>
<dbReference type="GO" id="GO:0046872">
    <property type="term" value="F:metal ion binding"/>
    <property type="evidence" value="ECO:0007669"/>
    <property type="project" value="UniProtKB-KW"/>
</dbReference>